<dbReference type="AlphaFoldDB" id="M0QLD9"/>
<dbReference type="InterPro" id="IPR036866">
    <property type="entry name" value="RibonucZ/Hydroxyglut_hydro"/>
</dbReference>
<evidence type="ECO:0000313" key="2">
    <source>
        <dbReference type="EMBL" id="GAC69126.1"/>
    </source>
</evidence>
<dbReference type="Pfam" id="PF12706">
    <property type="entry name" value="Lactamase_B_2"/>
    <property type="match status" value="1"/>
</dbReference>
<dbReference type="STRING" id="1223545.GS4_20_01920"/>
<organism evidence="2 3">
    <name type="scientific">Gordonia soli NBRC 108243</name>
    <dbReference type="NCBI Taxonomy" id="1223545"/>
    <lineage>
        <taxon>Bacteria</taxon>
        <taxon>Bacillati</taxon>
        <taxon>Actinomycetota</taxon>
        <taxon>Actinomycetes</taxon>
        <taxon>Mycobacteriales</taxon>
        <taxon>Gordoniaceae</taxon>
        <taxon>Gordonia</taxon>
    </lineage>
</organism>
<dbReference type="SUPFAM" id="SSF56281">
    <property type="entry name" value="Metallo-hydrolase/oxidoreductase"/>
    <property type="match status" value="1"/>
</dbReference>
<dbReference type="NCBIfam" id="NF041851">
    <property type="entry name" value="cyc_nuc_deg_phdiest"/>
    <property type="match status" value="1"/>
</dbReference>
<proteinExistence type="predicted"/>
<dbReference type="PANTHER" id="PTHR46018">
    <property type="entry name" value="ZINC PHOSPHODIESTERASE ELAC PROTEIN 1"/>
    <property type="match status" value="1"/>
</dbReference>
<dbReference type="CDD" id="cd07716">
    <property type="entry name" value="RNaseZ_short-form-like_MBL-fold"/>
    <property type="match status" value="1"/>
</dbReference>
<reference evidence="2 3" key="1">
    <citation type="submission" date="2013-01" db="EMBL/GenBank/DDBJ databases">
        <title>Whole genome shotgun sequence of Gordonia soli NBRC 108243.</title>
        <authorList>
            <person name="Isaki-Nakamura S."/>
            <person name="Hosoyama A."/>
            <person name="Tsuchikane K."/>
            <person name="Ando Y."/>
            <person name="Baba S."/>
            <person name="Ohji S."/>
            <person name="Hamada M."/>
            <person name="Tamura T."/>
            <person name="Yamazoe A."/>
            <person name="Yamazaki S."/>
            <person name="Fujita N."/>
        </authorList>
    </citation>
    <scope>NUCLEOTIDE SEQUENCE [LARGE SCALE GENOMIC DNA]</scope>
    <source>
        <strain evidence="2 3">NBRC 108243</strain>
    </source>
</reference>
<dbReference type="EMBL" id="BANX01000020">
    <property type="protein sequence ID" value="GAC69126.1"/>
    <property type="molecule type" value="Genomic_DNA"/>
</dbReference>
<dbReference type="eggNOG" id="COG1234">
    <property type="taxonomic scope" value="Bacteria"/>
</dbReference>
<evidence type="ECO:0000259" key="1">
    <source>
        <dbReference type="SMART" id="SM00849"/>
    </source>
</evidence>
<gene>
    <name evidence="2" type="ORF">GS4_20_01920</name>
</gene>
<comment type="caution">
    <text evidence="2">The sequence shown here is derived from an EMBL/GenBank/DDBJ whole genome shotgun (WGS) entry which is preliminary data.</text>
</comment>
<dbReference type="SMART" id="SM00849">
    <property type="entry name" value="Lactamase_B"/>
    <property type="match status" value="1"/>
</dbReference>
<accession>M0QLD9</accession>
<dbReference type="InterPro" id="IPR054857">
    <property type="entry name" value="cyc_nuc_deg_phdiest"/>
</dbReference>
<name>M0QLD9_9ACTN</name>
<keyword evidence="3" id="KW-1185">Reference proteome</keyword>
<dbReference type="GO" id="GO:0042781">
    <property type="term" value="F:3'-tRNA processing endoribonuclease activity"/>
    <property type="evidence" value="ECO:0007669"/>
    <property type="project" value="TreeGrafter"/>
</dbReference>
<dbReference type="InterPro" id="IPR001279">
    <property type="entry name" value="Metallo-B-lactamas"/>
</dbReference>
<dbReference type="Gene3D" id="3.60.15.10">
    <property type="entry name" value="Ribonuclease Z/Hydroxyacylglutathione hydrolase-like"/>
    <property type="match status" value="1"/>
</dbReference>
<dbReference type="PANTHER" id="PTHR46018:SF4">
    <property type="entry name" value="METALLO-HYDROLASE YHFI-RELATED"/>
    <property type="match status" value="1"/>
</dbReference>
<sequence length="258" mass="26750">MVTMRLTVLGCSGSVGGPGAACSGYLLTVAGEQPVLMDCGPGVLGELQRVADPNEVAVVLSHLHADHCLDLPAMLVWRRYAPTPATGRAPLYGPPGTPLRIGAASAEIPGDVDDITDTFATHDWVDGEEVQLGGMSILPRRMNHPPATFGLRITGPQGQVIAYSADTGACDELIDLAAGADIFLCEASWTHAPADRPADLHLSGIEAGEAATKAGARSLALTHIAPWTSTEDVLAEARSTFAGPVDVVRSGQVFDLAP</sequence>
<feature type="domain" description="Metallo-beta-lactamase" evidence="1">
    <location>
        <begin position="21"/>
        <end position="204"/>
    </location>
</feature>
<dbReference type="Proteomes" id="UP000011666">
    <property type="component" value="Unassembled WGS sequence"/>
</dbReference>
<evidence type="ECO:0000313" key="3">
    <source>
        <dbReference type="Proteomes" id="UP000011666"/>
    </source>
</evidence>
<protein>
    <recommendedName>
        <fullName evidence="1">Metallo-beta-lactamase domain-containing protein</fullName>
    </recommendedName>
</protein>